<sequence length="201" mass="22687">MKLFLRLWSYIVNPLFIPSLVSLWYFNFNYYSDPESVRLKLYLILIFTAAIPLLIYTMLKILGWVESIHLSRTKERILPLCIYMVLLIMLLRGAFTDGMHAALYYFFIGVLIASLVATLITTLRYKISLHLMATGGVLGFLVMLSFTQGISLLLPLAIMGIVSGLTATSRLSMQAHKGHELIFGFSLGLLSQVLAFSYFVS</sequence>
<keyword evidence="1" id="KW-0472">Membrane</keyword>
<evidence type="ECO:0000313" key="3">
    <source>
        <dbReference type="Proteomes" id="UP000196102"/>
    </source>
</evidence>
<accession>A0A1Z8AYZ7</accession>
<evidence type="ECO:0000256" key="1">
    <source>
        <dbReference type="SAM" id="Phobius"/>
    </source>
</evidence>
<proteinExistence type="predicted"/>
<dbReference type="RefSeq" id="WP_303686630.1">
    <property type="nucleotide sequence ID" value="NZ_CAJXYO010000008.1"/>
</dbReference>
<feature type="transmembrane region" description="Helical" evidence="1">
    <location>
        <begin position="41"/>
        <end position="65"/>
    </location>
</feature>
<comment type="caution">
    <text evidence="2">The sequence shown here is derived from an EMBL/GenBank/DDBJ whole genome shotgun (WGS) entry which is preliminary data.</text>
</comment>
<keyword evidence="1" id="KW-1133">Transmembrane helix</keyword>
<reference evidence="3" key="1">
    <citation type="journal article" date="2017" name="Proc. Natl. Acad. Sci. U.S.A.">
        <title>Simulation of Deepwater Horizon oil plume reveals substrate specialization within a complex community of hydrocarbon-degraders.</title>
        <authorList>
            <person name="Hu P."/>
            <person name="Dubinsky E.A."/>
            <person name="Probst A.J."/>
            <person name="Wang J."/>
            <person name="Sieber C.M.K."/>
            <person name="Tom L.M."/>
            <person name="Gardinali P."/>
            <person name="Banfield J.F."/>
            <person name="Atlas R.M."/>
            <person name="Andersen G.L."/>
        </authorList>
    </citation>
    <scope>NUCLEOTIDE SEQUENCE [LARGE SCALE GENOMIC DNA]</scope>
</reference>
<feature type="transmembrane region" description="Helical" evidence="1">
    <location>
        <begin position="7"/>
        <end position="26"/>
    </location>
</feature>
<evidence type="ECO:0008006" key="4">
    <source>
        <dbReference type="Google" id="ProtNLM"/>
    </source>
</evidence>
<keyword evidence="1" id="KW-0812">Transmembrane</keyword>
<dbReference type="Proteomes" id="UP000196102">
    <property type="component" value="Unassembled WGS sequence"/>
</dbReference>
<protein>
    <recommendedName>
        <fullName evidence="4">Transmembrane protein</fullName>
    </recommendedName>
</protein>
<name>A0A1Z8AYZ7_9FLAO</name>
<gene>
    <name evidence="2" type="ORF">A9Q93_06680</name>
</gene>
<feature type="transmembrane region" description="Helical" evidence="1">
    <location>
        <begin position="101"/>
        <end position="120"/>
    </location>
</feature>
<feature type="transmembrane region" description="Helical" evidence="1">
    <location>
        <begin position="77"/>
        <end position="95"/>
    </location>
</feature>
<feature type="transmembrane region" description="Helical" evidence="1">
    <location>
        <begin position="181"/>
        <end position="200"/>
    </location>
</feature>
<evidence type="ECO:0000313" key="2">
    <source>
        <dbReference type="EMBL" id="OUS15559.1"/>
    </source>
</evidence>
<dbReference type="EMBL" id="MAAX01000107">
    <property type="protein sequence ID" value="OUS15559.1"/>
    <property type="molecule type" value="Genomic_DNA"/>
</dbReference>
<dbReference type="AlphaFoldDB" id="A0A1Z8AYZ7"/>
<organism evidence="2 3">
    <name type="scientific">Nonlabens dokdonensis</name>
    <dbReference type="NCBI Taxonomy" id="328515"/>
    <lineage>
        <taxon>Bacteria</taxon>
        <taxon>Pseudomonadati</taxon>
        <taxon>Bacteroidota</taxon>
        <taxon>Flavobacteriia</taxon>
        <taxon>Flavobacteriales</taxon>
        <taxon>Flavobacteriaceae</taxon>
        <taxon>Nonlabens</taxon>
    </lineage>
</organism>